<sequence>MHTFQVADMTCGHCVSAITKAVQAVDANARVEVDLAQHAVRIDGARVDADALAAAITDAGYHPVKMEAPAFAGAAPRRSSCCGSCC</sequence>
<dbReference type="PROSITE" id="PS50846">
    <property type="entry name" value="HMA_2"/>
    <property type="match status" value="1"/>
</dbReference>
<organism evidence="3 4">
    <name type="scientific">Roseateles puraquae</name>
    <dbReference type="NCBI Taxonomy" id="431059"/>
    <lineage>
        <taxon>Bacteria</taxon>
        <taxon>Pseudomonadati</taxon>
        <taxon>Pseudomonadota</taxon>
        <taxon>Betaproteobacteria</taxon>
        <taxon>Burkholderiales</taxon>
        <taxon>Sphaerotilaceae</taxon>
        <taxon>Roseateles</taxon>
    </lineage>
</organism>
<dbReference type="PROSITE" id="PS01047">
    <property type="entry name" value="HMA_1"/>
    <property type="match status" value="1"/>
</dbReference>
<protein>
    <submittedName>
        <fullName evidence="3">Heavy metal transporter</fullName>
    </submittedName>
</protein>
<dbReference type="Gene3D" id="3.30.70.100">
    <property type="match status" value="1"/>
</dbReference>
<keyword evidence="1" id="KW-0479">Metal-binding</keyword>
<keyword evidence="4" id="KW-1185">Reference proteome</keyword>
<dbReference type="InterPro" id="IPR036163">
    <property type="entry name" value="HMA_dom_sf"/>
</dbReference>
<dbReference type="GO" id="GO:0046872">
    <property type="term" value="F:metal ion binding"/>
    <property type="evidence" value="ECO:0007669"/>
    <property type="project" value="UniProtKB-KW"/>
</dbReference>
<dbReference type="InterPro" id="IPR006121">
    <property type="entry name" value="HMA_dom"/>
</dbReference>
<dbReference type="InterPro" id="IPR017969">
    <property type="entry name" value="Heavy-metal-associated_CS"/>
</dbReference>
<reference evidence="3 4" key="1">
    <citation type="journal article" date="2007" name="Int. J. Syst. Evol. Microbiol.">
        <title>Description of Pelomonas aquatica sp. nov. and Pelomonas puraquae sp. nov., isolated from industrial and haemodialysis water.</title>
        <authorList>
            <person name="Gomila M."/>
            <person name="Bowien B."/>
            <person name="Falsen E."/>
            <person name="Moore E.R."/>
            <person name="Lalucat J."/>
        </authorList>
    </citation>
    <scope>NUCLEOTIDE SEQUENCE [LARGE SCALE GENOMIC DNA]</scope>
    <source>
        <strain evidence="3 4">CCUG 52769</strain>
    </source>
</reference>
<comment type="caution">
    <text evidence="3">The sequence shown here is derived from an EMBL/GenBank/DDBJ whole genome shotgun (WGS) entry which is preliminary data.</text>
</comment>
<name>A0A254N8E9_9BURK</name>
<dbReference type="CDD" id="cd00371">
    <property type="entry name" value="HMA"/>
    <property type="match status" value="1"/>
</dbReference>
<dbReference type="Proteomes" id="UP000197446">
    <property type="component" value="Unassembled WGS sequence"/>
</dbReference>
<dbReference type="EMBL" id="NISI01000017">
    <property type="protein sequence ID" value="OWR00621.1"/>
    <property type="molecule type" value="Genomic_DNA"/>
</dbReference>
<evidence type="ECO:0000256" key="1">
    <source>
        <dbReference type="ARBA" id="ARBA00022723"/>
    </source>
</evidence>
<dbReference type="AlphaFoldDB" id="A0A254N8E9"/>
<dbReference type="Pfam" id="PF00403">
    <property type="entry name" value="HMA"/>
    <property type="match status" value="1"/>
</dbReference>
<evidence type="ECO:0000313" key="4">
    <source>
        <dbReference type="Proteomes" id="UP000197446"/>
    </source>
</evidence>
<evidence type="ECO:0000313" key="3">
    <source>
        <dbReference type="EMBL" id="OWR00621.1"/>
    </source>
</evidence>
<evidence type="ECO:0000259" key="2">
    <source>
        <dbReference type="PROSITE" id="PS50846"/>
    </source>
</evidence>
<dbReference type="SUPFAM" id="SSF55008">
    <property type="entry name" value="HMA, heavy metal-associated domain"/>
    <property type="match status" value="1"/>
</dbReference>
<dbReference type="OrthoDB" id="9813965at2"/>
<proteinExistence type="predicted"/>
<feature type="domain" description="HMA" evidence="2">
    <location>
        <begin position="1"/>
        <end position="64"/>
    </location>
</feature>
<gene>
    <name evidence="3" type="ORF">CDO81_24970</name>
</gene>
<accession>A0A254N8E9</accession>